<dbReference type="RefSeq" id="WP_377092572.1">
    <property type="nucleotide sequence ID" value="NZ_JBHSJM010000001.1"/>
</dbReference>
<keyword evidence="2" id="KW-1185">Reference proteome</keyword>
<name>A0ABW5E5Z3_9BACT</name>
<accession>A0ABW5E5Z3</accession>
<dbReference type="EMBL" id="JBHUJC010000047">
    <property type="protein sequence ID" value="MFD2277807.1"/>
    <property type="molecule type" value="Genomic_DNA"/>
</dbReference>
<reference evidence="2" key="1">
    <citation type="journal article" date="2019" name="Int. J. Syst. Evol. Microbiol.">
        <title>The Global Catalogue of Microorganisms (GCM) 10K type strain sequencing project: providing services to taxonomists for standard genome sequencing and annotation.</title>
        <authorList>
            <consortium name="The Broad Institute Genomics Platform"/>
            <consortium name="The Broad Institute Genome Sequencing Center for Infectious Disease"/>
            <person name="Wu L."/>
            <person name="Ma J."/>
        </authorList>
    </citation>
    <scope>NUCLEOTIDE SEQUENCE [LARGE SCALE GENOMIC DNA]</scope>
    <source>
        <strain evidence="2">JCM 16545</strain>
    </source>
</reference>
<dbReference type="Proteomes" id="UP001597297">
    <property type="component" value="Unassembled WGS sequence"/>
</dbReference>
<evidence type="ECO:0000313" key="2">
    <source>
        <dbReference type="Proteomes" id="UP001597297"/>
    </source>
</evidence>
<proteinExistence type="predicted"/>
<sequence>MNTSHENIYYIDPWFIAREYEARKNRPIPSRVTRSSQTNGDASIGLAKVSVGNQESLVFEHSPETAFWEISSELNDIEDIQIDPDAELPSLFWVSGTFSLTGRSHKHNSKLTDEVWVYSISQDDKFIRLLAEDSFFRFNLHSLTKHPHTLGSNFRPKVRALLKGFRTVGDDRFLLATPLVILEEN</sequence>
<protein>
    <submittedName>
        <fullName evidence="1">Uncharacterized protein</fullName>
    </submittedName>
</protein>
<comment type="caution">
    <text evidence="1">The sequence shown here is derived from an EMBL/GenBank/DDBJ whole genome shotgun (WGS) entry which is preliminary data.</text>
</comment>
<organism evidence="1 2">
    <name type="scientific">Rubritalea spongiae</name>
    <dbReference type="NCBI Taxonomy" id="430797"/>
    <lineage>
        <taxon>Bacteria</taxon>
        <taxon>Pseudomonadati</taxon>
        <taxon>Verrucomicrobiota</taxon>
        <taxon>Verrucomicrobiia</taxon>
        <taxon>Verrucomicrobiales</taxon>
        <taxon>Rubritaleaceae</taxon>
        <taxon>Rubritalea</taxon>
    </lineage>
</organism>
<gene>
    <name evidence="1" type="ORF">ACFSQZ_15180</name>
</gene>
<evidence type="ECO:0000313" key="1">
    <source>
        <dbReference type="EMBL" id="MFD2277807.1"/>
    </source>
</evidence>